<dbReference type="PROSITE" id="PS50294">
    <property type="entry name" value="WD_REPEATS_REGION"/>
    <property type="match status" value="2"/>
</dbReference>
<keyword evidence="4" id="KW-0677">Repeat</keyword>
<comment type="similarity">
    <text evidence="6">Belongs to the WD repeat BOP1/ERB1 family.</text>
</comment>
<feature type="region of interest" description="Disordered" evidence="8">
    <location>
        <begin position="1"/>
        <end position="158"/>
    </location>
</feature>
<dbReference type="Pfam" id="PF08145">
    <property type="entry name" value="BOP1NT"/>
    <property type="match status" value="1"/>
</dbReference>
<dbReference type="GO" id="GO:0005654">
    <property type="term" value="C:nucleoplasm"/>
    <property type="evidence" value="ECO:0007669"/>
    <property type="project" value="UniProtKB-SubCell"/>
</dbReference>
<dbReference type="Gene3D" id="2.130.10.10">
    <property type="entry name" value="YVTN repeat-like/Quinoprotein amine dehydrogenase"/>
    <property type="match status" value="1"/>
</dbReference>
<evidence type="ECO:0000256" key="4">
    <source>
        <dbReference type="ARBA" id="ARBA00022737"/>
    </source>
</evidence>
<protein>
    <recommendedName>
        <fullName evidence="6">Ribosome biogenesis protein ERB1</fullName>
    </recommendedName>
    <alternativeName>
        <fullName evidence="6">Eukaryotic ribosome biogenesis protein 1</fullName>
    </alternativeName>
</protein>
<comment type="caution">
    <text evidence="10">The sequence shown here is derived from an EMBL/GenBank/DDBJ whole genome shotgun (WGS) entry which is preliminary data.</text>
</comment>
<dbReference type="InterPro" id="IPR012953">
    <property type="entry name" value="BOP1_N_dom"/>
</dbReference>
<keyword evidence="3 7" id="KW-0853">WD repeat</keyword>
<evidence type="ECO:0000259" key="9">
    <source>
        <dbReference type="SMART" id="SM01035"/>
    </source>
</evidence>
<dbReference type="SUPFAM" id="SSF50978">
    <property type="entry name" value="WD40 repeat-like"/>
    <property type="match status" value="1"/>
</dbReference>
<dbReference type="AlphaFoldDB" id="A0A1Y2F515"/>
<dbReference type="InterPro" id="IPR028598">
    <property type="entry name" value="BOP1/Erb1"/>
</dbReference>
<evidence type="ECO:0000256" key="5">
    <source>
        <dbReference type="ARBA" id="ARBA00023242"/>
    </source>
</evidence>
<name>A0A1Y2F515_PROLT</name>
<dbReference type="GO" id="GO:0043021">
    <property type="term" value="F:ribonucleoprotein complex binding"/>
    <property type="evidence" value="ECO:0007669"/>
    <property type="project" value="UniProtKB-UniRule"/>
</dbReference>
<accession>A0A1Y2F515</accession>
<evidence type="ECO:0000256" key="1">
    <source>
        <dbReference type="ARBA" id="ARBA00022517"/>
    </source>
</evidence>
<evidence type="ECO:0000313" key="10">
    <source>
        <dbReference type="EMBL" id="ORY78574.1"/>
    </source>
</evidence>
<dbReference type="GO" id="GO:0000466">
    <property type="term" value="P:maturation of 5.8S rRNA from tricistronic rRNA transcript (SSU-rRNA, 5.8S rRNA, LSU-rRNA)"/>
    <property type="evidence" value="ECO:0007669"/>
    <property type="project" value="UniProtKB-UniRule"/>
</dbReference>
<comment type="subunit">
    <text evidence="6">Component of the NOP7 complex, composed of ERB1, NOP7 and YTM1. Within the NOP7 complex ERB1 appears to interact directly with NOP7 and YTM1. The NOP7 complex also associates with the 66S pre-ribosome.</text>
</comment>
<dbReference type="InterPro" id="IPR019775">
    <property type="entry name" value="WD40_repeat_CS"/>
</dbReference>
<dbReference type="Proteomes" id="UP000193685">
    <property type="component" value="Unassembled WGS sequence"/>
</dbReference>
<evidence type="ECO:0000313" key="11">
    <source>
        <dbReference type="Proteomes" id="UP000193685"/>
    </source>
</evidence>
<dbReference type="InterPro" id="IPR015943">
    <property type="entry name" value="WD40/YVTN_repeat-like_dom_sf"/>
</dbReference>
<dbReference type="InterPro" id="IPR036322">
    <property type="entry name" value="WD40_repeat_dom_sf"/>
</dbReference>
<keyword evidence="5 6" id="KW-0539">Nucleus</keyword>
<evidence type="ECO:0000256" key="3">
    <source>
        <dbReference type="ARBA" id="ARBA00022574"/>
    </source>
</evidence>
<dbReference type="OrthoDB" id="5571054at2759"/>
<dbReference type="PANTHER" id="PTHR17605:SF0">
    <property type="entry name" value="RIBOSOME BIOGENESIS PROTEIN BOP1"/>
    <property type="match status" value="1"/>
</dbReference>
<feature type="compositionally biased region" description="Acidic residues" evidence="8">
    <location>
        <begin position="103"/>
        <end position="126"/>
    </location>
</feature>
<feature type="compositionally biased region" description="Basic and acidic residues" evidence="8">
    <location>
        <begin position="40"/>
        <end position="56"/>
    </location>
</feature>
<evidence type="ECO:0000256" key="7">
    <source>
        <dbReference type="PROSITE-ProRule" id="PRU00221"/>
    </source>
</evidence>
<dbReference type="Pfam" id="PF00400">
    <property type="entry name" value="WD40"/>
    <property type="match status" value="4"/>
</dbReference>
<proteinExistence type="inferred from homology"/>
<keyword evidence="11" id="KW-1185">Reference proteome</keyword>
<feature type="domain" description="BOP1 N-terminal" evidence="9">
    <location>
        <begin position="170"/>
        <end position="429"/>
    </location>
</feature>
<dbReference type="SMART" id="SM00320">
    <property type="entry name" value="WD40"/>
    <property type="match status" value="7"/>
</dbReference>
<dbReference type="SMART" id="SM01035">
    <property type="entry name" value="BOP1NT"/>
    <property type="match status" value="1"/>
</dbReference>
<feature type="repeat" description="WD" evidence="7">
    <location>
        <begin position="751"/>
        <end position="783"/>
    </location>
</feature>
<dbReference type="STRING" id="56484.A0A1Y2F515"/>
<dbReference type="CDD" id="cd00200">
    <property type="entry name" value="WD40"/>
    <property type="match status" value="1"/>
</dbReference>
<comment type="subcellular location">
    <subcellularLocation>
        <location evidence="6">Nucleus</location>
        <location evidence="6">Nucleolus</location>
    </subcellularLocation>
    <subcellularLocation>
        <location evidence="6">Nucleus</location>
        <location evidence="6">Nucleoplasm</location>
    </subcellularLocation>
</comment>
<feature type="repeat" description="WD" evidence="7">
    <location>
        <begin position="436"/>
        <end position="477"/>
    </location>
</feature>
<evidence type="ECO:0000256" key="8">
    <source>
        <dbReference type="SAM" id="MobiDB-lite"/>
    </source>
</evidence>
<gene>
    <name evidence="6" type="primary">ERB1</name>
    <name evidence="10" type="ORF">BCR37DRAFT_382222</name>
</gene>
<dbReference type="InterPro" id="IPR001680">
    <property type="entry name" value="WD40_rpt"/>
</dbReference>
<dbReference type="PROSITE" id="PS50082">
    <property type="entry name" value="WD_REPEATS_2"/>
    <property type="match status" value="2"/>
</dbReference>
<dbReference type="GO" id="GO:0070545">
    <property type="term" value="C:PeBoW complex"/>
    <property type="evidence" value="ECO:0007669"/>
    <property type="project" value="TreeGrafter"/>
</dbReference>
<reference evidence="10 11" key="1">
    <citation type="submission" date="2016-07" db="EMBL/GenBank/DDBJ databases">
        <title>Pervasive Adenine N6-methylation of Active Genes in Fungi.</title>
        <authorList>
            <consortium name="DOE Joint Genome Institute"/>
            <person name="Mondo S.J."/>
            <person name="Dannebaum R.O."/>
            <person name="Kuo R.C."/>
            <person name="Labutti K."/>
            <person name="Haridas S."/>
            <person name="Kuo A."/>
            <person name="Salamov A."/>
            <person name="Ahrendt S.R."/>
            <person name="Lipzen A."/>
            <person name="Sullivan W."/>
            <person name="Andreopoulos W.B."/>
            <person name="Clum A."/>
            <person name="Lindquist E."/>
            <person name="Daum C."/>
            <person name="Ramamoorthy G.K."/>
            <person name="Gryganskyi A."/>
            <person name="Culley D."/>
            <person name="Magnuson J.K."/>
            <person name="James T.Y."/>
            <person name="O'Malley M.A."/>
            <person name="Stajich J.E."/>
            <person name="Spatafora J.W."/>
            <person name="Visel A."/>
            <person name="Grigoriev I.V."/>
        </authorList>
    </citation>
    <scope>NUCLEOTIDE SEQUENCE [LARGE SCALE GENOMIC DNA]</scope>
    <source>
        <strain evidence="10 11">12-1054</strain>
    </source>
</reference>
<evidence type="ECO:0000256" key="2">
    <source>
        <dbReference type="ARBA" id="ARBA00022552"/>
    </source>
</evidence>
<dbReference type="GO" id="GO:0000463">
    <property type="term" value="P:maturation of LSU-rRNA from tricistronic rRNA transcript (SSU-rRNA, 5.8S rRNA, LSU-rRNA)"/>
    <property type="evidence" value="ECO:0007669"/>
    <property type="project" value="UniProtKB-UniRule"/>
</dbReference>
<dbReference type="FunFam" id="2.130.10.10:FF:000061">
    <property type="entry name" value="Ribosome biogenesis protein BOP1 homolog"/>
    <property type="match status" value="1"/>
</dbReference>
<keyword evidence="2 6" id="KW-0698">rRNA processing</keyword>
<dbReference type="GO" id="GO:0030687">
    <property type="term" value="C:preribosome, large subunit precursor"/>
    <property type="evidence" value="ECO:0007669"/>
    <property type="project" value="UniProtKB-UniRule"/>
</dbReference>
<sequence>MLKRTRTQAKAAAKTASVAEAQDDLLSDDFEINDESADEGSEHGSDIPEEDIKRAIEAAMRGEILEDEELDSDELVPLSDEEDVGSEQEAKEEDDASKAGSEDPSEEDPDVDELVFTDSDDSEDGDSLFTVTGADGEPRKMRPEIQAGYESDSSTEEAGNTVGNIDLALYDALPHLGYDINGKRIMRPAVGKALDALLETMEGSEGYTGITDRNTGLDVKLSESELDIIKRIKRAEMPDADYNAYEDYVDYFSGVVEQSALSGATEPKSRFVPSKHEQKRVIRIVRAIREGRIVPNKPVSTQSDNKRLQHYDVWENEVAVPDHIMNIPAPKMSLPGHAESYNPPAEYLPSKEEEEAWLAADPEDRDRDFMPKKFASLRVVPGYSDLLKERFERCLDLYLAPRVRRNKLNIDPESLVPKLPSPQDLRPFPTKCSHIMRGHTGRVRCLHASPDGNFLATGSDDGTVKFWEVLTGRCLSSVPMPEKEPVLAVRWSPNAKVGLLLVSAGEYVYLMTPPLLFSDEIEMETKQAIQTGYAYQAQQTQTAAKKEPPCKWLKPTDSQQDQGFLLVLAVRKQIKQVDWHRRGDYFSTVCPDGSASGILIHQMSKHASQAPFAKTKGAIQSVLFHPTKPVLFVASQRYIRVYDLQKQALQRTLQSGVRWISCMSIHPGGDNLIIGSYDKKLAWFDLDLSPRPYKTLKYHTKAVRAVQYHDRYPLFASSADDGTIQCFHGQVHSDLSKNALIVPLKILKGHAVEQSLGVLEICWHTKQPWLFSAGADGTVRMWT</sequence>
<dbReference type="PANTHER" id="PTHR17605">
    <property type="entry name" value="RIBOSOME BIOGENESIS PROTEIN BOP1 BLOCK OF PROLIFERATION 1 PROTEIN"/>
    <property type="match status" value="1"/>
</dbReference>
<organism evidence="10 11">
    <name type="scientific">Protomyces lactucae-debilis</name>
    <dbReference type="NCBI Taxonomy" id="2754530"/>
    <lineage>
        <taxon>Eukaryota</taxon>
        <taxon>Fungi</taxon>
        <taxon>Dikarya</taxon>
        <taxon>Ascomycota</taxon>
        <taxon>Taphrinomycotina</taxon>
        <taxon>Taphrinomycetes</taxon>
        <taxon>Taphrinales</taxon>
        <taxon>Protomycetaceae</taxon>
        <taxon>Protomyces</taxon>
    </lineage>
</organism>
<dbReference type="HAMAP" id="MF_03027">
    <property type="entry name" value="BOP1"/>
    <property type="match status" value="1"/>
</dbReference>
<comment type="function">
    <text evidence="6">Component of the NOP7 complex, which is required for maturation of the 25S and 5.8S ribosomal RNAs and formation of the 60S ribosome.</text>
</comment>
<dbReference type="EMBL" id="MCFI01000017">
    <property type="protein sequence ID" value="ORY78574.1"/>
    <property type="molecule type" value="Genomic_DNA"/>
</dbReference>
<feature type="compositionally biased region" description="Acidic residues" evidence="8">
    <location>
        <begin position="65"/>
        <end position="95"/>
    </location>
</feature>
<dbReference type="PROSITE" id="PS00678">
    <property type="entry name" value="WD_REPEATS_1"/>
    <property type="match status" value="1"/>
</dbReference>
<keyword evidence="1 6" id="KW-0690">Ribosome biogenesis</keyword>
<dbReference type="OMA" id="MRPAKGE"/>
<evidence type="ECO:0000256" key="6">
    <source>
        <dbReference type="HAMAP-Rule" id="MF_03027"/>
    </source>
</evidence>
<feature type="compositionally biased region" description="Acidic residues" evidence="8">
    <location>
        <begin position="21"/>
        <end position="39"/>
    </location>
</feature>